<feature type="domain" description="PH" evidence="3">
    <location>
        <begin position="1"/>
        <end position="85"/>
    </location>
</feature>
<dbReference type="SMART" id="SM00036">
    <property type="entry name" value="CNH"/>
    <property type="match status" value="1"/>
</dbReference>
<dbReference type="GO" id="GO:0005856">
    <property type="term" value="C:cytoskeleton"/>
    <property type="evidence" value="ECO:0007669"/>
    <property type="project" value="TreeGrafter"/>
</dbReference>
<name>A0A8C6SMC5_9GOBI</name>
<proteinExistence type="predicted"/>
<dbReference type="PROSITE" id="PS50003">
    <property type="entry name" value="PH_DOMAIN"/>
    <property type="match status" value="1"/>
</dbReference>
<dbReference type="PANTHER" id="PTHR22988">
    <property type="entry name" value="MYOTONIC DYSTROPHY S/T KINASE-RELATED"/>
    <property type="match status" value="1"/>
</dbReference>
<dbReference type="InterPro" id="IPR001180">
    <property type="entry name" value="CNH_dom"/>
</dbReference>
<dbReference type="InterPro" id="IPR011993">
    <property type="entry name" value="PH-like_dom_sf"/>
</dbReference>
<dbReference type="GO" id="GO:0004674">
    <property type="term" value="F:protein serine/threonine kinase activity"/>
    <property type="evidence" value="ECO:0007669"/>
    <property type="project" value="UniProtKB-KW"/>
</dbReference>
<dbReference type="Pfam" id="PF00780">
    <property type="entry name" value="CNH"/>
    <property type="match status" value="1"/>
</dbReference>
<keyword evidence="2" id="KW-0418">Kinase</keyword>
<dbReference type="PANTHER" id="PTHR22988:SF79">
    <property type="entry name" value="LOW QUALITY PROTEIN: MYOTONIN-PROTEIN KINASE"/>
    <property type="match status" value="1"/>
</dbReference>
<evidence type="ECO:0000259" key="3">
    <source>
        <dbReference type="PROSITE" id="PS50003"/>
    </source>
</evidence>
<dbReference type="AlphaFoldDB" id="A0A8C6SMC5"/>
<keyword evidence="2" id="KW-0808">Transferase</keyword>
<evidence type="ECO:0000259" key="5">
    <source>
        <dbReference type="PROSITE" id="PS50219"/>
    </source>
</evidence>
<dbReference type="PROSITE" id="PS50108">
    <property type="entry name" value="CRIB"/>
    <property type="match status" value="1"/>
</dbReference>
<evidence type="ECO:0000256" key="2">
    <source>
        <dbReference type="ARBA" id="ARBA00022777"/>
    </source>
</evidence>
<accession>A0A8C6SMC5</accession>
<dbReference type="InterPro" id="IPR050839">
    <property type="entry name" value="Rho-assoc_Ser/Thr_Kinase"/>
</dbReference>
<dbReference type="Pfam" id="PF25346">
    <property type="entry name" value="PH_MRCK"/>
    <property type="match status" value="1"/>
</dbReference>
<dbReference type="InterPro" id="IPR057529">
    <property type="entry name" value="MRCK/ROCK_PH"/>
</dbReference>
<evidence type="ECO:0000259" key="4">
    <source>
        <dbReference type="PROSITE" id="PS50108"/>
    </source>
</evidence>
<evidence type="ECO:0000313" key="6">
    <source>
        <dbReference type="Ensembl" id="ENSNMLP00000007410.1"/>
    </source>
</evidence>
<dbReference type="Proteomes" id="UP000694523">
    <property type="component" value="Unplaced"/>
</dbReference>
<dbReference type="PROSITE" id="PS50219">
    <property type="entry name" value="CNH"/>
    <property type="match status" value="1"/>
</dbReference>
<keyword evidence="7" id="KW-1185">Reference proteome</keyword>
<feature type="domain" description="CRIB" evidence="4">
    <location>
        <begin position="456"/>
        <end position="469"/>
    </location>
</feature>
<reference evidence="6" key="2">
    <citation type="submission" date="2025-09" db="UniProtKB">
        <authorList>
            <consortium name="Ensembl"/>
        </authorList>
    </citation>
    <scope>IDENTIFICATION</scope>
</reference>
<protein>
    <submittedName>
        <fullName evidence="6">Uncharacterized protein</fullName>
    </submittedName>
</protein>
<keyword evidence="1" id="KW-0723">Serine/threonine-protein kinase</keyword>
<dbReference type="InterPro" id="IPR001849">
    <property type="entry name" value="PH_domain"/>
</dbReference>
<feature type="domain" description="CNH" evidence="5">
    <location>
        <begin position="114"/>
        <end position="390"/>
    </location>
</feature>
<dbReference type="Gene3D" id="2.30.29.30">
    <property type="entry name" value="Pleckstrin-homology domain (PH domain)/Phosphotyrosine-binding domain (PTB)"/>
    <property type="match status" value="1"/>
</dbReference>
<dbReference type="GO" id="GO:0005737">
    <property type="term" value="C:cytoplasm"/>
    <property type="evidence" value="ECO:0007669"/>
    <property type="project" value="TreeGrafter"/>
</dbReference>
<sequence>MCVCVVLSVRNKKFSSLTCFCFRDEFFAVQPVLPSDVIHAPRKDVPCIFKVGSRESSLGPVSVLVLADSEQEQRKWLKVLESLHGLLKQNLLLVTDEQRVERPLEVYDPALPIIKSTLSAAILDRERVVLGTEEALFVVDLTRDVIVRASDTKKVHQIELVPRENLVVLVCGRTRQVHLQSWAALDGSESAFDVKLTETKGCQALTTGTLKPGTASCLITAVKRQVSCWELTRSKPYHRRLWEVQAPGPVQWLGMVLERICVGFPGGFALLALQGESSPVSLVWPQDPSLVFLSHTPLDALHAAPLSRSEEILLCFSHTGVYVDHQGRRSRTRELMWAATPTAFSEYYRPHSLSVYTDYGVDIYDLHSSDWLQTLPLRPLNSDGSLNLLHSDPSRLIYLQKTGEGELLLPEVTESSRKLMLRTRSKRKFLFKLPEEERQQQRREMLRDPGLRSKMISGPTNFNHISHMGPGDGMQILRDLPLVRTSLTYPTPYTLHPTLPYPTPYTLHPTHYTLQPTHYTLHSHTLHPTHYTLHSHTLHHTPYTLHTIPYTLHPTPYTLYPTHYTLHSHTLHPTHYTLHTTPYTLHPTLHTLPTTPYTLHPTHYTLHPTHYTLHTIPYTHIPYTLHPTPYTLHPTHYTLHQASQTHLDWGPQMQTQCWSGQQTKPFLLSQL</sequence>
<evidence type="ECO:0000313" key="7">
    <source>
        <dbReference type="Proteomes" id="UP000694523"/>
    </source>
</evidence>
<dbReference type="CDD" id="cd00132">
    <property type="entry name" value="CRIB"/>
    <property type="match status" value="1"/>
</dbReference>
<reference evidence="6" key="1">
    <citation type="submission" date="2025-08" db="UniProtKB">
        <authorList>
            <consortium name="Ensembl"/>
        </authorList>
    </citation>
    <scope>IDENTIFICATION</scope>
</reference>
<evidence type="ECO:0000256" key="1">
    <source>
        <dbReference type="ARBA" id="ARBA00022527"/>
    </source>
</evidence>
<dbReference type="InterPro" id="IPR000095">
    <property type="entry name" value="CRIB_dom"/>
</dbReference>
<dbReference type="GO" id="GO:0031032">
    <property type="term" value="P:actomyosin structure organization"/>
    <property type="evidence" value="ECO:0007669"/>
    <property type="project" value="TreeGrafter"/>
</dbReference>
<dbReference type="SMART" id="SM00285">
    <property type="entry name" value="PBD"/>
    <property type="match status" value="1"/>
</dbReference>
<dbReference type="Ensembl" id="ENSNMLT00000008433.1">
    <property type="protein sequence ID" value="ENSNMLP00000007410.1"/>
    <property type="gene ID" value="ENSNMLG00000005317.1"/>
</dbReference>
<organism evidence="6 7">
    <name type="scientific">Neogobius melanostomus</name>
    <name type="common">round goby</name>
    <dbReference type="NCBI Taxonomy" id="47308"/>
    <lineage>
        <taxon>Eukaryota</taxon>
        <taxon>Metazoa</taxon>
        <taxon>Chordata</taxon>
        <taxon>Craniata</taxon>
        <taxon>Vertebrata</taxon>
        <taxon>Euteleostomi</taxon>
        <taxon>Actinopterygii</taxon>
        <taxon>Neopterygii</taxon>
        <taxon>Teleostei</taxon>
        <taxon>Neoteleostei</taxon>
        <taxon>Acanthomorphata</taxon>
        <taxon>Gobiaria</taxon>
        <taxon>Gobiiformes</taxon>
        <taxon>Gobioidei</taxon>
        <taxon>Gobiidae</taxon>
        <taxon>Benthophilinae</taxon>
        <taxon>Neogobiini</taxon>
        <taxon>Neogobius</taxon>
    </lineage>
</organism>